<dbReference type="Pfam" id="PF00071">
    <property type="entry name" value="Ras"/>
    <property type="match status" value="1"/>
</dbReference>
<dbReference type="GO" id="GO:0007264">
    <property type="term" value="P:small GTPase-mediated signal transduction"/>
    <property type="evidence" value="ECO:0007669"/>
    <property type="project" value="InterPro"/>
</dbReference>
<proteinExistence type="inferred from homology"/>
<protein>
    <submittedName>
        <fullName evidence="6">Uncharacterized protein</fullName>
    </submittedName>
</protein>
<evidence type="ECO:0000256" key="4">
    <source>
        <dbReference type="ARBA" id="ARBA00023134"/>
    </source>
</evidence>
<evidence type="ECO:0000313" key="6">
    <source>
        <dbReference type="EMBL" id="GAV28501.1"/>
    </source>
</evidence>
<feature type="region of interest" description="Disordered" evidence="5">
    <location>
        <begin position="246"/>
        <end position="284"/>
    </location>
</feature>
<dbReference type="SMART" id="SM00173">
    <property type="entry name" value="RAS"/>
    <property type="match status" value="1"/>
</dbReference>
<keyword evidence="4" id="KW-0342">GTP-binding</keyword>
<sequence length="284" mass="30898">MQQRPNGAILDEPAGRAHEAKRTDRASKARDVRDTMKSIKCVVVGDGAVGKTSLLISYTTNQFPEDYVPTVFDNYSANVMVGDEKVTINLWDTAGQEEYDRLRPLSYPQTDIFLICFSVVEPSSFQNVKNKWMPEIRHHTPKDTKVLLVGTKSDLREDPHAMDELDEQGLKPVSEPEAAHLAKQLGLVGYFECSAASQRGVREVFDCAIKAVISPEEPEEQDAQDQRPNGAAAVAGGAGAGVAAASGAGARTVQAKTASRNIKQAPKTHIPAKKVRKSKKCVIL</sequence>
<feature type="compositionally biased region" description="Basic residues" evidence="5">
    <location>
        <begin position="270"/>
        <end position="284"/>
    </location>
</feature>
<dbReference type="PROSITE" id="PS51420">
    <property type="entry name" value="RHO"/>
    <property type="match status" value="1"/>
</dbReference>
<evidence type="ECO:0000256" key="3">
    <source>
        <dbReference type="ARBA" id="ARBA00022741"/>
    </source>
</evidence>
<dbReference type="Proteomes" id="UP000186136">
    <property type="component" value="Unassembled WGS sequence"/>
</dbReference>
<dbReference type="CDD" id="cd00157">
    <property type="entry name" value="Rho"/>
    <property type="match status" value="1"/>
</dbReference>
<dbReference type="SUPFAM" id="SSF52540">
    <property type="entry name" value="P-loop containing nucleoside triphosphate hydrolases"/>
    <property type="match status" value="1"/>
</dbReference>
<dbReference type="NCBIfam" id="TIGR00231">
    <property type="entry name" value="small_GTP"/>
    <property type="match status" value="1"/>
</dbReference>
<keyword evidence="3" id="KW-0547">Nucleotide-binding</keyword>
<dbReference type="PRINTS" id="PR00449">
    <property type="entry name" value="RASTRNSFRMNG"/>
</dbReference>
<keyword evidence="2" id="KW-0488">Methylation</keyword>
<dbReference type="FunFam" id="3.40.50.300:FF:001179">
    <property type="entry name" value="Rho family GTPase"/>
    <property type="match status" value="1"/>
</dbReference>
<dbReference type="SMART" id="SM00174">
    <property type="entry name" value="RHO"/>
    <property type="match status" value="1"/>
</dbReference>
<dbReference type="InterPro" id="IPR003578">
    <property type="entry name" value="Small_GTPase_Rho"/>
</dbReference>
<dbReference type="GO" id="GO:0005525">
    <property type="term" value="F:GTP binding"/>
    <property type="evidence" value="ECO:0007669"/>
    <property type="project" value="UniProtKB-KW"/>
</dbReference>
<feature type="compositionally biased region" description="Basic and acidic residues" evidence="5">
    <location>
        <begin position="13"/>
        <end position="31"/>
    </location>
</feature>
<name>A0A1Q2YG93_9ASCO</name>
<dbReference type="PANTHER" id="PTHR24072">
    <property type="entry name" value="RHO FAMILY GTPASE"/>
    <property type="match status" value="1"/>
</dbReference>
<evidence type="ECO:0000256" key="5">
    <source>
        <dbReference type="SAM" id="MobiDB-lite"/>
    </source>
</evidence>
<evidence type="ECO:0000256" key="2">
    <source>
        <dbReference type="ARBA" id="ARBA00022481"/>
    </source>
</evidence>
<dbReference type="Gene3D" id="3.40.50.300">
    <property type="entry name" value="P-loop containing nucleotide triphosphate hydrolases"/>
    <property type="match status" value="1"/>
</dbReference>
<comment type="similarity">
    <text evidence="1">Belongs to the small GTPase superfamily. Rho family.</text>
</comment>
<evidence type="ECO:0000256" key="1">
    <source>
        <dbReference type="ARBA" id="ARBA00010142"/>
    </source>
</evidence>
<dbReference type="InterPro" id="IPR005225">
    <property type="entry name" value="Small_GTP-bd"/>
</dbReference>
<comment type="caution">
    <text evidence="6">The sequence shown here is derived from an EMBL/GenBank/DDBJ whole genome shotgun (WGS) entry which is preliminary data.</text>
</comment>
<organism evidence="6 7">
    <name type="scientific">Pichia membranifaciens</name>
    <dbReference type="NCBI Taxonomy" id="4926"/>
    <lineage>
        <taxon>Eukaryota</taxon>
        <taxon>Fungi</taxon>
        <taxon>Dikarya</taxon>
        <taxon>Ascomycota</taxon>
        <taxon>Saccharomycotina</taxon>
        <taxon>Pichiomycetes</taxon>
        <taxon>Pichiales</taxon>
        <taxon>Pichiaceae</taxon>
        <taxon>Pichia</taxon>
    </lineage>
</organism>
<dbReference type="AlphaFoldDB" id="A0A1Q2YG93"/>
<gene>
    <name evidence="6" type="ORF">PMKS-001972</name>
</gene>
<dbReference type="EMBL" id="BDGI01000070">
    <property type="protein sequence ID" value="GAV28501.1"/>
    <property type="molecule type" value="Genomic_DNA"/>
</dbReference>
<dbReference type="GO" id="GO:0003924">
    <property type="term" value="F:GTPase activity"/>
    <property type="evidence" value="ECO:0007669"/>
    <property type="project" value="InterPro"/>
</dbReference>
<keyword evidence="7" id="KW-1185">Reference proteome</keyword>
<feature type="region of interest" description="Disordered" evidence="5">
    <location>
        <begin position="1"/>
        <end position="31"/>
    </location>
</feature>
<dbReference type="SMART" id="SM00175">
    <property type="entry name" value="RAB"/>
    <property type="match status" value="1"/>
</dbReference>
<dbReference type="InterPro" id="IPR027417">
    <property type="entry name" value="P-loop_NTPase"/>
</dbReference>
<dbReference type="InterPro" id="IPR001806">
    <property type="entry name" value="Small_GTPase"/>
</dbReference>
<dbReference type="PROSITE" id="PS51419">
    <property type="entry name" value="RAB"/>
    <property type="match status" value="1"/>
</dbReference>
<reference evidence="6 7" key="1">
    <citation type="submission" date="2016-08" db="EMBL/GenBank/DDBJ databases">
        <title>Whole genome shotgun sequence of Pichia membranifaciens KS47-1.</title>
        <authorList>
            <person name="Konishi M."/>
            <person name="Ishida M."/>
            <person name="Arakawa T."/>
            <person name="Kato Y."/>
            <person name="Horiuchi J."/>
        </authorList>
    </citation>
    <scope>NUCLEOTIDE SEQUENCE [LARGE SCALE GENOMIC DNA]</scope>
    <source>
        <strain evidence="6 7">KS47-1</strain>
    </source>
</reference>
<dbReference type="OrthoDB" id="8830751at2759"/>
<accession>A0A1Q2YG93</accession>
<evidence type="ECO:0000313" key="7">
    <source>
        <dbReference type="Proteomes" id="UP000186136"/>
    </source>
</evidence>
<dbReference type="PROSITE" id="PS51421">
    <property type="entry name" value="RAS"/>
    <property type="match status" value="1"/>
</dbReference>